<dbReference type="InterPro" id="IPR000192">
    <property type="entry name" value="Aminotrans_V_dom"/>
</dbReference>
<reference evidence="3" key="1">
    <citation type="journal article" date="2014" name="Int. J. Syst. Evol. Microbiol.">
        <title>Complete genome sequence of Corynebacterium casei LMG S-19264T (=DSM 44701T), isolated from a smear-ripened cheese.</title>
        <authorList>
            <consortium name="US DOE Joint Genome Institute (JGI-PGF)"/>
            <person name="Walter F."/>
            <person name="Albersmeier A."/>
            <person name="Kalinowski J."/>
            <person name="Ruckert C."/>
        </authorList>
    </citation>
    <scope>NUCLEOTIDE SEQUENCE</scope>
    <source>
        <strain evidence="3">CGMCC 1.15725</strain>
    </source>
</reference>
<evidence type="ECO:0000313" key="3">
    <source>
        <dbReference type="EMBL" id="GGF45083.1"/>
    </source>
</evidence>
<dbReference type="InterPro" id="IPR015421">
    <property type="entry name" value="PyrdxlP-dep_Trfase_major"/>
</dbReference>
<evidence type="ECO:0000256" key="1">
    <source>
        <dbReference type="ARBA" id="ARBA00022898"/>
    </source>
</evidence>
<dbReference type="PANTHER" id="PTHR43586">
    <property type="entry name" value="CYSTEINE DESULFURASE"/>
    <property type="match status" value="1"/>
</dbReference>
<accession>A0A8J3E6V3</accession>
<dbReference type="Gene3D" id="3.40.640.10">
    <property type="entry name" value="Type I PLP-dependent aspartate aminotransferase-like (Major domain)"/>
    <property type="match status" value="1"/>
</dbReference>
<name>A0A8J3E6V3_9PROT</name>
<feature type="domain" description="Aminotransferase class V" evidence="2">
    <location>
        <begin position="21"/>
        <end position="378"/>
    </location>
</feature>
<reference evidence="3" key="2">
    <citation type="submission" date="2020-09" db="EMBL/GenBank/DDBJ databases">
        <authorList>
            <person name="Sun Q."/>
            <person name="Zhou Y."/>
        </authorList>
    </citation>
    <scope>NUCLEOTIDE SEQUENCE</scope>
    <source>
        <strain evidence="3">CGMCC 1.15725</strain>
    </source>
</reference>
<dbReference type="RefSeq" id="WP_189051820.1">
    <property type="nucleotide sequence ID" value="NZ_BMJQ01000022.1"/>
</dbReference>
<gene>
    <name evidence="3" type="ORF">GCM10011611_59390</name>
</gene>
<dbReference type="EMBL" id="BMJQ01000022">
    <property type="protein sequence ID" value="GGF45083.1"/>
    <property type="molecule type" value="Genomic_DNA"/>
</dbReference>
<proteinExistence type="predicted"/>
<evidence type="ECO:0000313" key="4">
    <source>
        <dbReference type="Proteomes" id="UP000646365"/>
    </source>
</evidence>
<keyword evidence="3" id="KW-0808">Transferase</keyword>
<evidence type="ECO:0000259" key="2">
    <source>
        <dbReference type="Pfam" id="PF00266"/>
    </source>
</evidence>
<comment type="caution">
    <text evidence="3">The sequence shown here is derived from an EMBL/GenBank/DDBJ whole genome shotgun (WGS) entry which is preliminary data.</text>
</comment>
<dbReference type="AlphaFoldDB" id="A0A8J3E6V3"/>
<dbReference type="GO" id="GO:0008483">
    <property type="term" value="F:transaminase activity"/>
    <property type="evidence" value="ECO:0007669"/>
    <property type="project" value="UniProtKB-KW"/>
</dbReference>
<keyword evidence="4" id="KW-1185">Reference proteome</keyword>
<dbReference type="PANTHER" id="PTHR43586:SF24">
    <property type="entry name" value="BLR4730 PROTEIN"/>
    <property type="match status" value="1"/>
</dbReference>
<dbReference type="Pfam" id="PF00266">
    <property type="entry name" value="Aminotran_5"/>
    <property type="match status" value="1"/>
</dbReference>
<dbReference type="InterPro" id="IPR015424">
    <property type="entry name" value="PyrdxlP-dep_Trfase"/>
</dbReference>
<keyword evidence="3" id="KW-0032">Aminotransferase</keyword>
<protein>
    <submittedName>
        <fullName evidence="3">Class V aminotransferase</fullName>
    </submittedName>
</protein>
<keyword evidence="1" id="KW-0663">Pyridoxal phosphate</keyword>
<dbReference type="Proteomes" id="UP000646365">
    <property type="component" value="Unassembled WGS sequence"/>
</dbReference>
<organism evidence="3 4">
    <name type="scientific">Aliidongia dinghuensis</name>
    <dbReference type="NCBI Taxonomy" id="1867774"/>
    <lineage>
        <taxon>Bacteria</taxon>
        <taxon>Pseudomonadati</taxon>
        <taxon>Pseudomonadota</taxon>
        <taxon>Alphaproteobacteria</taxon>
        <taxon>Rhodospirillales</taxon>
        <taxon>Dongiaceae</taxon>
        <taxon>Aliidongia</taxon>
    </lineage>
</organism>
<dbReference type="SUPFAM" id="SSF53383">
    <property type="entry name" value="PLP-dependent transferases"/>
    <property type="match status" value="1"/>
</dbReference>
<dbReference type="InterPro" id="IPR015422">
    <property type="entry name" value="PyrdxlP-dep_Trfase_small"/>
</dbReference>
<sequence length="387" mass="40167">MTLDIARLRAETPGVDRVLHLNHAGSSLLSAATLAGIEAQFRREAELGSMEAGAAAAGAIDAARADIATLIGAAADEIAFTGGNSDGWGRAFAALRLRPGDRVLVGRSEWGGNLACLERAGLAVETVPADEYGQISLEALAGLLDERVRLLALTWAPANGGLIQPAAAVGRLVRAVGVPYFIDAAQIVGQMPVDVAKLGCDVLVAPARKHLRGPRGVGFAYVRRDFAERLDPAFVDTRSAPIGPGGALLQPGARRLESAECAPALRIGFGLAVRHALDLGVDHIRAAIAARAESLRARLAALPGVALCDLGVERSGLVAFTLDGWSGPRAQAALASQKINIGFNGRAYTPLDMDARGLAEVLRASVSYLTTEDELDRFTAALAALGA</sequence>
<dbReference type="Gene3D" id="3.90.1150.10">
    <property type="entry name" value="Aspartate Aminotransferase, domain 1"/>
    <property type="match status" value="1"/>
</dbReference>